<evidence type="ECO:0000313" key="4">
    <source>
        <dbReference type="Proteomes" id="UP000236752"/>
    </source>
</evidence>
<protein>
    <submittedName>
        <fullName evidence="3">Uncharacterized protein</fullName>
    </submittedName>
</protein>
<dbReference type="EMBL" id="FNUZ01000005">
    <property type="protein sequence ID" value="SEG52308.1"/>
    <property type="molecule type" value="Genomic_DNA"/>
</dbReference>
<organism evidence="3 4">
    <name type="scientific">Thalassococcus halodurans</name>
    <dbReference type="NCBI Taxonomy" id="373675"/>
    <lineage>
        <taxon>Bacteria</taxon>
        <taxon>Pseudomonadati</taxon>
        <taxon>Pseudomonadota</taxon>
        <taxon>Alphaproteobacteria</taxon>
        <taxon>Rhodobacterales</taxon>
        <taxon>Roseobacteraceae</taxon>
        <taxon>Thalassococcus</taxon>
    </lineage>
</organism>
<proteinExistence type="predicted"/>
<dbReference type="AlphaFoldDB" id="A0A1H6AUK7"/>
<feature type="chain" id="PRO_5015065432" evidence="1">
    <location>
        <begin position="22"/>
        <end position="75"/>
    </location>
</feature>
<dbReference type="RefSeq" id="WP_103911478.1">
    <property type="nucleotide sequence ID" value="NZ_FNUZ01000005.1"/>
</dbReference>
<accession>A0A1H6AUK7</accession>
<evidence type="ECO:0000256" key="1">
    <source>
        <dbReference type="SAM" id="SignalP"/>
    </source>
</evidence>
<gene>
    <name evidence="2" type="ORF">SAMN04488045_3192</name>
    <name evidence="3" type="ORF">SAMN04488045_3193</name>
</gene>
<feature type="signal peptide" evidence="1">
    <location>
        <begin position="1"/>
        <end position="21"/>
    </location>
</feature>
<reference evidence="3 4" key="1">
    <citation type="submission" date="2016-10" db="EMBL/GenBank/DDBJ databases">
        <authorList>
            <person name="de Groot N.N."/>
        </authorList>
    </citation>
    <scope>NUCLEOTIDE SEQUENCE [LARGE SCALE GENOMIC DNA]</scope>
    <source>
        <strain evidence="3 4">DSM 26915</strain>
    </source>
</reference>
<dbReference type="EMBL" id="FNUZ01000005">
    <property type="protein sequence ID" value="SEG52294.1"/>
    <property type="molecule type" value="Genomic_DNA"/>
</dbReference>
<evidence type="ECO:0000313" key="3">
    <source>
        <dbReference type="EMBL" id="SEG52308.1"/>
    </source>
</evidence>
<evidence type="ECO:0000313" key="2">
    <source>
        <dbReference type="EMBL" id="SEG52294.1"/>
    </source>
</evidence>
<keyword evidence="1" id="KW-0732">Signal</keyword>
<dbReference type="Proteomes" id="UP000236752">
    <property type="component" value="Unassembled WGS sequence"/>
</dbReference>
<keyword evidence="4" id="KW-1185">Reference proteome</keyword>
<sequence>MKNLIALTAVSFAALTGVASADVAPATIASVERYTNEDVSALTDTQILSLAQIVTSEDSRSEIESRIDSLIRQYQ</sequence>
<name>A0A1H6AUK7_9RHOB</name>